<proteinExistence type="predicted"/>
<evidence type="ECO:0000256" key="10">
    <source>
        <dbReference type="SAM" id="Phobius"/>
    </source>
</evidence>
<dbReference type="RefSeq" id="WP_303308383.1">
    <property type="nucleotide sequence ID" value="NZ_JAODOP010000004.1"/>
</dbReference>
<evidence type="ECO:0000259" key="12">
    <source>
        <dbReference type="PROSITE" id="PS50109"/>
    </source>
</evidence>
<keyword evidence="10" id="KW-1133">Transmembrane helix</keyword>
<evidence type="ECO:0000256" key="4">
    <source>
        <dbReference type="ARBA" id="ARBA00022679"/>
    </source>
</evidence>
<evidence type="ECO:0000256" key="11">
    <source>
        <dbReference type="SAM" id="SignalP"/>
    </source>
</evidence>
<feature type="domain" description="Histidine kinase" evidence="12">
    <location>
        <begin position="599"/>
        <end position="685"/>
    </location>
</feature>
<comment type="caution">
    <text evidence="13">The sequence shown here is derived from an EMBL/GenBank/DDBJ whole genome shotgun (WGS) entry which is preliminary data.</text>
</comment>
<keyword evidence="10" id="KW-0812">Transmembrane</keyword>
<dbReference type="SMART" id="SM00387">
    <property type="entry name" value="HATPase_c"/>
    <property type="match status" value="1"/>
</dbReference>
<keyword evidence="4" id="KW-0808">Transferase</keyword>
<gene>
    <name evidence="13" type="ORF">N1F79_23490</name>
</gene>
<dbReference type="GO" id="GO:0005524">
    <property type="term" value="F:ATP binding"/>
    <property type="evidence" value="ECO:0007669"/>
    <property type="project" value="UniProtKB-KW"/>
</dbReference>
<keyword evidence="8" id="KW-0902">Two-component regulatory system</keyword>
<dbReference type="PROSITE" id="PS50109">
    <property type="entry name" value="HIS_KIN"/>
    <property type="match status" value="1"/>
</dbReference>
<evidence type="ECO:0000256" key="9">
    <source>
        <dbReference type="SAM" id="Coils"/>
    </source>
</evidence>
<dbReference type="InterPro" id="IPR050482">
    <property type="entry name" value="Sensor_HK_TwoCompSys"/>
</dbReference>
<evidence type="ECO:0000256" key="6">
    <source>
        <dbReference type="ARBA" id="ARBA00022777"/>
    </source>
</evidence>
<reference evidence="13 14" key="1">
    <citation type="submission" date="2022-09" db="EMBL/GenBank/DDBJ databases">
        <title>Genome sequencing of Flavivirga sp. MEBiC05379.</title>
        <authorList>
            <person name="Oh H.-M."/>
            <person name="Kwon K.K."/>
            <person name="Park M.J."/>
            <person name="Yang S.-H."/>
        </authorList>
    </citation>
    <scope>NUCLEOTIDE SEQUENCE [LARGE SCALE GENOMIC DNA]</scope>
    <source>
        <strain evidence="13 14">MEBiC05379</strain>
    </source>
</reference>
<dbReference type="Pfam" id="PF02518">
    <property type="entry name" value="HATPase_c"/>
    <property type="match status" value="1"/>
</dbReference>
<keyword evidence="11" id="KW-0732">Signal</keyword>
<protein>
    <recommendedName>
        <fullName evidence="2">histidine kinase</fullName>
        <ecNumber evidence="2">2.7.13.3</ecNumber>
    </recommendedName>
</protein>
<feature type="transmembrane region" description="Helical" evidence="10">
    <location>
        <begin position="429"/>
        <end position="448"/>
    </location>
</feature>
<evidence type="ECO:0000256" key="2">
    <source>
        <dbReference type="ARBA" id="ARBA00012438"/>
    </source>
</evidence>
<accession>A0ABU7XZE8</accession>
<dbReference type="SMART" id="SM00028">
    <property type="entry name" value="TPR"/>
    <property type="match status" value="3"/>
</dbReference>
<dbReference type="InterPro" id="IPR019734">
    <property type="entry name" value="TPR_rpt"/>
</dbReference>
<dbReference type="InterPro" id="IPR003594">
    <property type="entry name" value="HATPase_dom"/>
</dbReference>
<keyword evidence="6" id="KW-0418">Kinase</keyword>
<keyword evidence="10" id="KW-0472">Membrane</keyword>
<dbReference type="InterPro" id="IPR036890">
    <property type="entry name" value="HATPase_C_sf"/>
</dbReference>
<feature type="chain" id="PRO_5045137380" description="histidine kinase" evidence="11">
    <location>
        <begin position="20"/>
        <end position="685"/>
    </location>
</feature>
<evidence type="ECO:0000256" key="1">
    <source>
        <dbReference type="ARBA" id="ARBA00000085"/>
    </source>
</evidence>
<dbReference type="PANTHER" id="PTHR24421">
    <property type="entry name" value="NITRATE/NITRITE SENSOR PROTEIN NARX-RELATED"/>
    <property type="match status" value="1"/>
</dbReference>
<dbReference type="EMBL" id="JAODOP010000004">
    <property type="protein sequence ID" value="MEF3836107.1"/>
    <property type="molecule type" value="Genomic_DNA"/>
</dbReference>
<keyword evidence="5" id="KW-0547">Nucleotide-binding</keyword>
<dbReference type="SUPFAM" id="SSF48452">
    <property type="entry name" value="TPR-like"/>
    <property type="match status" value="2"/>
</dbReference>
<keyword evidence="14" id="KW-1185">Reference proteome</keyword>
<keyword evidence="7 13" id="KW-0067">ATP-binding</keyword>
<evidence type="ECO:0000313" key="13">
    <source>
        <dbReference type="EMBL" id="MEF3836107.1"/>
    </source>
</evidence>
<dbReference type="Proteomes" id="UP001337305">
    <property type="component" value="Unassembled WGS sequence"/>
</dbReference>
<feature type="signal peptide" evidence="11">
    <location>
        <begin position="1"/>
        <end position="19"/>
    </location>
</feature>
<dbReference type="Gene3D" id="1.25.40.10">
    <property type="entry name" value="Tetratricopeptide repeat domain"/>
    <property type="match status" value="2"/>
</dbReference>
<evidence type="ECO:0000256" key="3">
    <source>
        <dbReference type="ARBA" id="ARBA00022553"/>
    </source>
</evidence>
<dbReference type="EC" id="2.7.13.3" evidence="2"/>
<evidence type="ECO:0000256" key="8">
    <source>
        <dbReference type="ARBA" id="ARBA00023012"/>
    </source>
</evidence>
<dbReference type="InterPro" id="IPR011712">
    <property type="entry name" value="Sig_transdc_His_kin_sub3_dim/P"/>
</dbReference>
<organism evidence="13 14">
    <name type="scientific">Flavivirga spongiicola</name>
    <dbReference type="NCBI Taxonomy" id="421621"/>
    <lineage>
        <taxon>Bacteria</taxon>
        <taxon>Pseudomonadati</taxon>
        <taxon>Bacteroidota</taxon>
        <taxon>Flavobacteriia</taxon>
        <taxon>Flavobacteriales</taxon>
        <taxon>Flavobacteriaceae</taxon>
        <taxon>Flavivirga</taxon>
    </lineage>
</organism>
<dbReference type="SUPFAM" id="SSF55874">
    <property type="entry name" value="ATPase domain of HSP90 chaperone/DNA topoisomerase II/histidine kinase"/>
    <property type="match status" value="1"/>
</dbReference>
<dbReference type="PANTHER" id="PTHR24421:SF10">
    <property type="entry name" value="NITRATE_NITRITE SENSOR PROTEIN NARQ"/>
    <property type="match status" value="1"/>
</dbReference>
<name>A0ABU7XZE8_9FLAO</name>
<evidence type="ECO:0000256" key="5">
    <source>
        <dbReference type="ARBA" id="ARBA00022741"/>
    </source>
</evidence>
<comment type="catalytic activity">
    <reaction evidence="1">
        <text>ATP + protein L-histidine = ADP + protein N-phospho-L-histidine.</text>
        <dbReference type="EC" id="2.7.13.3"/>
    </reaction>
</comment>
<evidence type="ECO:0000313" key="14">
    <source>
        <dbReference type="Proteomes" id="UP001337305"/>
    </source>
</evidence>
<dbReference type="Pfam" id="PF07730">
    <property type="entry name" value="HisKA_3"/>
    <property type="match status" value="1"/>
</dbReference>
<sequence>MNKYCFFIACLLITLNINAQNDSFDLMLDSIQRLRKLYKNEAIDLDTRLKYAKTASKLSHKTKIDSTILLSNLRIAFIHLLKKNYSFSIKLNHKNLRLAHKINDSLNKAHINSQLAYCYSLLGKQKDSAFYYYYKSFSFYKKLNKTKNAVWELNNIASLQNDERNYTGSEVTVIKAINLLKSLPNNNENYYHLFSLYNEIGLSSKHLKLYDKAIEYHQKSLIINDKISDEHENVNDLNKSENYLYAKINIAEAYKEKGDYKKALSIYKELLKDKGLLKKDPLSYAAVINNKAYNLFLSKGKNTKYIYSLFNKAYKISDSLNALYEIASVGNDMAEFYYAINKKDSALILSKRSYKIGKNIKNYQEVSRSLLTLSKIEEGQAGKQYLYEHIKLNDSLLDVERASRNKFARIQYETDTYIDETKRLGTQNILIVVIGLILFLILALIFIIRAQIAKNKILRFESEQQKANEEIYTLMLRQQAKVEEGRLLERHRISEELHDGILNKLLGSRLGLEFLSMDEDTESKEKYSFYIHEIQSIEREIRDLSHELKNTQLDADKDFMTIVKDYIGNQSSLHPFQYKINQKGTIFWEAITDYIKVNLYRVIQEAIQNVIKHAKATTLTVDFSLNSNELHLDIRDNGIGFNSNQKHEGIGLLNIASRVSKLKGTFNMKSEIKKGTILAIKIPLS</sequence>
<feature type="coiled-coil region" evidence="9">
    <location>
        <begin position="527"/>
        <end position="554"/>
    </location>
</feature>
<dbReference type="CDD" id="cd16917">
    <property type="entry name" value="HATPase_UhpB-NarQ-NarX-like"/>
    <property type="match status" value="1"/>
</dbReference>
<keyword evidence="3" id="KW-0597">Phosphoprotein</keyword>
<keyword evidence="9" id="KW-0175">Coiled coil</keyword>
<evidence type="ECO:0000256" key="7">
    <source>
        <dbReference type="ARBA" id="ARBA00022840"/>
    </source>
</evidence>
<dbReference type="Gene3D" id="3.30.565.10">
    <property type="entry name" value="Histidine kinase-like ATPase, C-terminal domain"/>
    <property type="match status" value="1"/>
</dbReference>
<dbReference type="InterPro" id="IPR005467">
    <property type="entry name" value="His_kinase_dom"/>
</dbReference>
<dbReference type="InterPro" id="IPR011990">
    <property type="entry name" value="TPR-like_helical_dom_sf"/>
</dbReference>